<accession>W9RKK2</accession>
<sequence>MKRIDSSSGCTALKFKRENESRKSLKCVRIRDFGAKYSSELNGRRNPSSSATGEFAVADRLQLLVSEFKSLAEPMERVKRLLDYAARLPPCDESARSPENRVAGCATQVWVEAEMEEASGRMRFRADSDSEISKGFCSCLIWLLDGAEAEEVLELTAEDFEHVNIGLHGKGHSRANTWHNVLISMQRKTRALLEETKERRRNPSLSEDCLLSLSASLSL</sequence>
<dbReference type="Gene3D" id="3.90.1010.10">
    <property type="match status" value="1"/>
</dbReference>
<gene>
    <name evidence="3" type="ORF">L484_027675</name>
</gene>
<feature type="domain" description="Fe-S metabolism associated" evidence="2">
    <location>
        <begin position="66"/>
        <end position="187"/>
    </location>
</feature>
<organism evidence="3 4">
    <name type="scientific">Morus notabilis</name>
    <dbReference type="NCBI Taxonomy" id="981085"/>
    <lineage>
        <taxon>Eukaryota</taxon>
        <taxon>Viridiplantae</taxon>
        <taxon>Streptophyta</taxon>
        <taxon>Embryophyta</taxon>
        <taxon>Tracheophyta</taxon>
        <taxon>Spermatophyta</taxon>
        <taxon>Magnoliopsida</taxon>
        <taxon>eudicotyledons</taxon>
        <taxon>Gunneridae</taxon>
        <taxon>Pentapetalae</taxon>
        <taxon>rosids</taxon>
        <taxon>fabids</taxon>
        <taxon>Rosales</taxon>
        <taxon>Moraceae</taxon>
        <taxon>Moreae</taxon>
        <taxon>Morus</taxon>
    </lineage>
</organism>
<dbReference type="PANTHER" id="PTHR43597">
    <property type="entry name" value="SULFUR ACCEPTOR PROTEIN CSDE"/>
    <property type="match status" value="1"/>
</dbReference>
<dbReference type="PANTHER" id="PTHR43597:SF5">
    <property type="entry name" value="SUFE-LIKE PROTEIN 2, CHLOROPLASTIC"/>
    <property type="match status" value="1"/>
</dbReference>
<comment type="similarity">
    <text evidence="1">Belongs to the SufE family.</text>
</comment>
<dbReference type="SUPFAM" id="SSF82649">
    <property type="entry name" value="SufE/NifU"/>
    <property type="match status" value="1"/>
</dbReference>
<dbReference type="EMBL" id="KE344869">
    <property type="protein sequence ID" value="EXB82500.1"/>
    <property type="molecule type" value="Genomic_DNA"/>
</dbReference>
<keyword evidence="4" id="KW-1185">Reference proteome</keyword>
<dbReference type="KEGG" id="mnt:21410286"/>
<proteinExistence type="inferred from homology"/>
<dbReference type="Pfam" id="PF02657">
    <property type="entry name" value="SufE"/>
    <property type="match status" value="1"/>
</dbReference>
<evidence type="ECO:0000259" key="2">
    <source>
        <dbReference type="Pfam" id="PF02657"/>
    </source>
</evidence>
<dbReference type="Proteomes" id="UP000030645">
    <property type="component" value="Unassembled WGS sequence"/>
</dbReference>
<dbReference type="OrthoDB" id="411584at2759"/>
<evidence type="ECO:0000256" key="1">
    <source>
        <dbReference type="ARBA" id="ARBA00010282"/>
    </source>
</evidence>
<protein>
    <recommendedName>
        <fullName evidence="2">Fe-S metabolism associated domain-containing protein</fullName>
    </recommendedName>
</protein>
<dbReference type="STRING" id="981085.W9RKK2"/>
<evidence type="ECO:0000313" key="3">
    <source>
        <dbReference type="EMBL" id="EXB82500.1"/>
    </source>
</evidence>
<dbReference type="eggNOG" id="ENOG502QPQ6">
    <property type="taxonomic scope" value="Eukaryota"/>
</dbReference>
<evidence type="ECO:0000313" key="4">
    <source>
        <dbReference type="Proteomes" id="UP000030645"/>
    </source>
</evidence>
<reference evidence="4" key="1">
    <citation type="submission" date="2013-01" db="EMBL/GenBank/DDBJ databases">
        <title>Draft Genome Sequence of a Mulberry Tree, Morus notabilis C.K. Schneid.</title>
        <authorList>
            <person name="He N."/>
            <person name="Zhao S."/>
        </authorList>
    </citation>
    <scope>NUCLEOTIDE SEQUENCE</scope>
</reference>
<dbReference type="InterPro" id="IPR003808">
    <property type="entry name" value="Fe-S_metab-assoc_dom"/>
</dbReference>
<dbReference type="AlphaFoldDB" id="W9RKK2"/>
<name>W9RKK2_9ROSA</name>